<feature type="domain" description="Beta-lactamase-related" evidence="1">
    <location>
        <begin position="30"/>
        <end position="403"/>
    </location>
</feature>
<accession>A0A450URP6</accession>
<dbReference type="SUPFAM" id="SSF56601">
    <property type="entry name" value="beta-lactamase/transpeptidase-like"/>
    <property type="match status" value="1"/>
</dbReference>
<proteinExistence type="predicted"/>
<protein>
    <submittedName>
        <fullName evidence="2">CubicO group peptidase, beta-lactamase class C family</fullName>
    </submittedName>
</protein>
<dbReference type="AlphaFoldDB" id="A0A450URP6"/>
<dbReference type="PANTHER" id="PTHR43283">
    <property type="entry name" value="BETA-LACTAMASE-RELATED"/>
    <property type="match status" value="1"/>
</dbReference>
<dbReference type="Gene3D" id="3.40.710.10">
    <property type="entry name" value="DD-peptidase/beta-lactamase superfamily"/>
    <property type="match status" value="1"/>
</dbReference>
<dbReference type="EMBL" id="CAADFH010000047">
    <property type="protein sequence ID" value="VFJ95140.1"/>
    <property type="molecule type" value="Genomic_DNA"/>
</dbReference>
<gene>
    <name evidence="2" type="ORF">BECKLFY1418A_GA0070994_10472</name>
</gene>
<dbReference type="InterPro" id="IPR012338">
    <property type="entry name" value="Beta-lactam/transpept-like"/>
</dbReference>
<dbReference type="Pfam" id="PF00144">
    <property type="entry name" value="Beta-lactamase"/>
    <property type="match status" value="1"/>
</dbReference>
<evidence type="ECO:0000313" key="2">
    <source>
        <dbReference type="EMBL" id="VFJ95140.1"/>
    </source>
</evidence>
<dbReference type="PANTHER" id="PTHR43283:SF3">
    <property type="entry name" value="BETA-LACTAMASE FAMILY PROTEIN (AFU_ORTHOLOGUE AFUA_5G07500)"/>
    <property type="match status" value="1"/>
</dbReference>
<evidence type="ECO:0000259" key="1">
    <source>
        <dbReference type="Pfam" id="PF00144"/>
    </source>
</evidence>
<dbReference type="InterPro" id="IPR050789">
    <property type="entry name" value="Diverse_Enzym_Activities"/>
</dbReference>
<organism evidence="2">
    <name type="scientific">Candidatus Kentrum sp. LFY</name>
    <dbReference type="NCBI Taxonomy" id="2126342"/>
    <lineage>
        <taxon>Bacteria</taxon>
        <taxon>Pseudomonadati</taxon>
        <taxon>Pseudomonadota</taxon>
        <taxon>Gammaproteobacteria</taxon>
        <taxon>Candidatus Kentrum</taxon>
    </lineage>
</organism>
<reference evidence="2" key="1">
    <citation type="submission" date="2019-02" db="EMBL/GenBank/DDBJ databases">
        <authorList>
            <person name="Gruber-Vodicka R. H."/>
            <person name="Seah K. B. B."/>
        </authorList>
    </citation>
    <scope>NUCLEOTIDE SEQUENCE</scope>
    <source>
        <strain evidence="2">BECK_M6</strain>
    </source>
</reference>
<name>A0A450URP6_9GAMM</name>
<dbReference type="InterPro" id="IPR001466">
    <property type="entry name" value="Beta-lactam-related"/>
</dbReference>
<sequence length="416" mass="45736">MTLQHTTPENVEVSSERLARIGPAMQAWIDEGTIAGASMMVARRNRIVHGEEIGQMDKDGGVPMPMDAIFRIYSMTKPIVCTALMTFYEEGHFQLITPASKFIPSLGRLRVLRQDPSGTVKEEDLQSPITMGDLMKHTAGFTYDMVDDSKVAELYRQAQLIHNGSRTLEQFVDTLARLPLAHQPGTIWHYSVSIDVAAHIIEILADRLLGDVLRERIFEPLGMVDTGFFVPEAKLSRCATMYGVGDITGLDMTVSKVMAATERGAWGPLDVSHTYPVARPETFARGGHGLFSTTQDYMRFALMLIGNGALDGARILGRKTVELMHANHLPNELLPFEDAGVTFDGYGFGLGSRTMMDVGAAGIPGSIGEFGWAGAASTYYWVDPAEELVGVFMTQYQGMNEPEKAFRVLVYQAISD</sequence>